<keyword evidence="6" id="KW-0444">Lipid biosynthesis</keyword>
<dbReference type="PANTHER" id="PTHR46568">
    <property type="entry name" value="ALKYLDIHYDROXYACETONEPHOSPHATE SYNTHASE, PEROXISOMAL"/>
    <property type="match status" value="1"/>
</dbReference>
<evidence type="ECO:0000256" key="1">
    <source>
        <dbReference type="ARBA" id="ARBA00004670"/>
    </source>
</evidence>
<comment type="subunit">
    <text evidence="6">Homodimer.</text>
</comment>
<comment type="function">
    <text evidence="6">Catalyzes the exchange of an acyl for a long-chain alkyl group and the formation of the ether bond in the biosynthesis of ether phospholipids.</text>
</comment>
<evidence type="ECO:0000256" key="4">
    <source>
        <dbReference type="PIRSR" id="PIRSR625650-2"/>
    </source>
</evidence>
<dbReference type="InterPro" id="IPR016167">
    <property type="entry name" value="FAD-bd_PCMH_sub1"/>
</dbReference>
<accession>A0A9N8Z6J7</accession>
<name>A0A9N8Z6J7_9GLOM</name>
<keyword evidence="6" id="KW-0576">Peroxisome</keyword>
<dbReference type="SUPFAM" id="SSF56176">
    <property type="entry name" value="FAD-binding/transporter-associated domain-like"/>
    <property type="match status" value="1"/>
</dbReference>
<dbReference type="Gene3D" id="3.30.300.330">
    <property type="match status" value="1"/>
</dbReference>
<dbReference type="InterPro" id="IPR016169">
    <property type="entry name" value="FAD-bd_PCMH_sub2"/>
</dbReference>
<feature type="region of interest" description="Disordered" evidence="7">
    <location>
        <begin position="577"/>
        <end position="605"/>
    </location>
</feature>
<dbReference type="PANTHER" id="PTHR46568:SF1">
    <property type="entry name" value="ALKYLDIHYDROXYACETONEPHOSPHATE SYNTHASE, PEROXISOMAL"/>
    <property type="match status" value="1"/>
</dbReference>
<gene>
    <name evidence="9" type="ORF">DEBURN_LOCUS3590</name>
</gene>
<comment type="cofactor">
    <cofactor evidence="5 6">
        <name>FAD</name>
        <dbReference type="ChEBI" id="CHEBI:57692"/>
    </cofactor>
</comment>
<dbReference type="GO" id="GO:0008609">
    <property type="term" value="F:alkylglycerone-phosphate synthase activity"/>
    <property type="evidence" value="ECO:0007669"/>
    <property type="project" value="UniProtKB-EC"/>
</dbReference>
<comment type="pathway">
    <text evidence="1 6">Glycerolipid metabolism; ether lipid biosynthesis.</text>
</comment>
<dbReference type="GO" id="GO:0008610">
    <property type="term" value="P:lipid biosynthetic process"/>
    <property type="evidence" value="ECO:0007669"/>
    <property type="project" value="InterPro"/>
</dbReference>
<evidence type="ECO:0000256" key="5">
    <source>
        <dbReference type="PIRSR" id="PIRSR625650-3"/>
    </source>
</evidence>
<dbReference type="Pfam" id="PF02913">
    <property type="entry name" value="FAD-oxidase_C"/>
    <property type="match status" value="1"/>
</dbReference>
<dbReference type="GO" id="GO:0005777">
    <property type="term" value="C:peroxisome"/>
    <property type="evidence" value="ECO:0007669"/>
    <property type="project" value="UniProtKB-SubCell"/>
</dbReference>
<dbReference type="OrthoDB" id="7786253at2759"/>
<sequence>MSENDNNALIRLDALRNHLEIKTINKNSKEWRTLSQSQSLIVCMNRDRKWNGYGYKDTFFKFTEQGTVILSGNRYSNFSSKEFHELRPWLEQTLRINLKTLCQAQPSIIEISSPEVNHEFYNSIKPQGIWISFAEQDRLSHGHGVSTNEIYKLRYKNLSKIPDAVIWPENHDQVELIILAAQKYDVGCIPFGGGSNEVNALEFPLENNKKRMIVSLDMRNMNKILSLNTEDITIGGLASLRSGDFNGHKGNINKNFEENIVNIKMVTPAGIIQRSNLITPPVSSGPDITNLLLGSEGSLGVITELTFKLQFSSPHHRYISLYFSSFQNGLEFLREIVQKKVIQNYSGIHLVDELGLQLIQAFSTVTPNVTNIFFDSIKKFYLKRWKGLKVGKMCLAALILENNDLSKLDMDEKNIQKIATNYKGIMAGSELSETMFFSSKILPYFRDFLLDYYAISNFLDTSTPWSNIKELIIKVKERIISICKEQGVKTRPYIGVRVAQVYETGVGLTFIYGFNCHNLDDPLETLRCVEKDALTEILKSNGSISQGISGIVRYDINRSGDLENCYYWNPHSPTQKVKKIHKHSGRTQEVKKRSSTKLRSKGEVR</sequence>
<dbReference type="Gene3D" id="3.30.465.10">
    <property type="match status" value="1"/>
</dbReference>
<reference evidence="9" key="1">
    <citation type="submission" date="2021-06" db="EMBL/GenBank/DDBJ databases">
        <authorList>
            <person name="Kallberg Y."/>
            <person name="Tangrot J."/>
            <person name="Rosling A."/>
        </authorList>
    </citation>
    <scope>NUCLEOTIDE SEQUENCE</scope>
    <source>
        <strain evidence="9">AZ414A</strain>
    </source>
</reference>
<dbReference type="Gene3D" id="3.30.160.650">
    <property type="match status" value="1"/>
</dbReference>
<dbReference type="InterPro" id="IPR036318">
    <property type="entry name" value="FAD-bd_PCMH-like_sf"/>
</dbReference>
<keyword evidence="6" id="KW-0285">Flavoprotein</keyword>
<evidence type="ECO:0000313" key="9">
    <source>
        <dbReference type="EMBL" id="CAG8479695.1"/>
    </source>
</evidence>
<evidence type="ECO:0000256" key="3">
    <source>
        <dbReference type="ARBA" id="ARBA00012385"/>
    </source>
</evidence>
<evidence type="ECO:0000256" key="7">
    <source>
        <dbReference type="SAM" id="MobiDB-lite"/>
    </source>
</evidence>
<protein>
    <recommendedName>
        <fullName evidence="3 6">Alkylglycerone-phosphate synthase</fullName>
        <shortName evidence="6">Alkyl-DHAP synthase</shortName>
        <ecNumber evidence="3 6">2.5.1.26</ecNumber>
    </recommendedName>
</protein>
<dbReference type="GO" id="GO:0071949">
    <property type="term" value="F:FAD binding"/>
    <property type="evidence" value="ECO:0007669"/>
    <property type="project" value="InterPro"/>
</dbReference>
<dbReference type="InterPro" id="IPR016166">
    <property type="entry name" value="FAD-bd_PCMH"/>
</dbReference>
<evidence type="ECO:0000256" key="6">
    <source>
        <dbReference type="RuleBase" id="RU363113"/>
    </source>
</evidence>
<comment type="similarity">
    <text evidence="2 6">Belongs to the FAD-binding oxidoreductase/transferase type 4 family.</text>
</comment>
<evidence type="ECO:0000256" key="2">
    <source>
        <dbReference type="ARBA" id="ARBA00008000"/>
    </source>
</evidence>
<dbReference type="InterPro" id="IPR025650">
    <property type="entry name" value="Alkyl-DHAP_Synthase"/>
</dbReference>
<evidence type="ECO:0000259" key="8">
    <source>
        <dbReference type="PROSITE" id="PS51387"/>
    </source>
</evidence>
<comment type="subcellular location">
    <subcellularLocation>
        <location evidence="6">Peroxisome</location>
    </subcellularLocation>
</comment>
<evidence type="ECO:0000313" key="10">
    <source>
        <dbReference type="Proteomes" id="UP000789706"/>
    </source>
</evidence>
<dbReference type="Gene3D" id="3.30.70.3450">
    <property type="match status" value="1"/>
</dbReference>
<dbReference type="PROSITE" id="PS51387">
    <property type="entry name" value="FAD_PCMH"/>
    <property type="match status" value="1"/>
</dbReference>
<dbReference type="InterPro" id="IPR006094">
    <property type="entry name" value="Oxid_FAD_bind_N"/>
</dbReference>
<keyword evidence="10" id="KW-1185">Reference proteome</keyword>
<keyword evidence="6" id="KW-0808">Transferase</keyword>
<dbReference type="Pfam" id="PF01565">
    <property type="entry name" value="FAD_binding_4"/>
    <property type="match status" value="1"/>
</dbReference>
<proteinExistence type="inferred from homology"/>
<dbReference type="EMBL" id="CAJVPK010000232">
    <property type="protein sequence ID" value="CAG8479695.1"/>
    <property type="molecule type" value="Genomic_DNA"/>
</dbReference>
<comment type="caution">
    <text evidence="9">The sequence shown here is derived from an EMBL/GenBank/DDBJ whole genome shotgun (WGS) entry which is preliminary data.</text>
</comment>
<keyword evidence="6" id="KW-0443">Lipid metabolism</keyword>
<organism evidence="9 10">
    <name type="scientific">Diversispora eburnea</name>
    <dbReference type="NCBI Taxonomy" id="1213867"/>
    <lineage>
        <taxon>Eukaryota</taxon>
        <taxon>Fungi</taxon>
        <taxon>Fungi incertae sedis</taxon>
        <taxon>Mucoromycota</taxon>
        <taxon>Glomeromycotina</taxon>
        <taxon>Glomeromycetes</taxon>
        <taxon>Diversisporales</taxon>
        <taxon>Diversisporaceae</taxon>
        <taxon>Diversispora</taxon>
    </lineage>
</organism>
<feature type="binding site" evidence="5">
    <location>
        <begin position="296"/>
        <end position="302"/>
    </location>
    <ligand>
        <name>FAD</name>
        <dbReference type="ChEBI" id="CHEBI:57692"/>
    </ligand>
</feature>
<keyword evidence="5 6" id="KW-0274">FAD</keyword>
<dbReference type="EC" id="2.5.1.26" evidence="3 6"/>
<comment type="catalytic activity">
    <reaction evidence="6">
        <text>a long chain fatty alcohol + a 1-acylglycerone 3-phosphate = a 1-O-alkylglycerone 3-phosphate + a long-chain fatty acid + H(+)</text>
        <dbReference type="Rhea" id="RHEA:36171"/>
        <dbReference type="ChEBI" id="CHEBI:15378"/>
        <dbReference type="ChEBI" id="CHEBI:17135"/>
        <dbReference type="ChEBI" id="CHEBI:57534"/>
        <dbReference type="ChEBI" id="CHEBI:57560"/>
        <dbReference type="ChEBI" id="CHEBI:73315"/>
        <dbReference type="EC" id="2.5.1.26"/>
    </reaction>
</comment>
<feature type="domain" description="FAD-binding PCMH-type" evidence="8">
    <location>
        <begin position="158"/>
        <end position="343"/>
    </location>
</feature>
<feature type="binding site" evidence="4">
    <location>
        <position position="446"/>
    </location>
    <ligand>
        <name>substrate</name>
    </ligand>
</feature>
<dbReference type="Gene3D" id="3.30.43.10">
    <property type="entry name" value="Uridine Diphospho-n-acetylenolpyruvylglucosamine Reductase, domain 2"/>
    <property type="match status" value="1"/>
</dbReference>
<dbReference type="InterPro" id="IPR004113">
    <property type="entry name" value="FAD-bd_oxidored_4_C"/>
</dbReference>
<dbReference type="Proteomes" id="UP000789706">
    <property type="component" value="Unassembled WGS sequence"/>
</dbReference>
<dbReference type="AlphaFoldDB" id="A0A9N8Z6J7"/>